<keyword evidence="2" id="KW-1185">Reference proteome</keyword>
<dbReference type="RefSeq" id="WP_126606453.1">
    <property type="nucleotide sequence ID" value="NZ_AP025144.1"/>
</dbReference>
<protein>
    <recommendedName>
        <fullName evidence="3">Sulfur carrier protein ThiS</fullName>
    </recommendedName>
</protein>
<evidence type="ECO:0000313" key="1">
    <source>
        <dbReference type="EMBL" id="GLQ72602.1"/>
    </source>
</evidence>
<dbReference type="EMBL" id="BSNX01000017">
    <property type="protein sequence ID" value="GLQ72602.1"/>
    <property type="molecule type" value="Genomic_DNA"/>
</dbReference>
<comment type="caution">
    <text evidence="1">The sequence shown here is derived from an EMBL/GenBank/DDBJ whole genome shotgun (WGS) entry which is preliminary data.</text>
</comment>
<proteinExistence type="predicted"/>
<reference evidence="2" key="1">
    <citation type="journal article" date="2019" name="Int. J. Syst. Evol. Microbiol.">
        <title>The Global Catalogue of Microorganisms (GCM) 10K type strain sequencing project: providing services to taxonomists for standard genome sequencing and annotation.</title>
        <authorList>
            <consortium name="The Broad Institute Genomics Platform"/>
            <consortium name="The Broad Institute Genome Sequencing Center for Infectious Disease"/>
            <person name="Wu L."/>
            <person name="Ma J."/>
        </authorList>
    </citation>
    <scope>NUCLEOTIDE SEQUENCE [LARGE SCALE GENOMIC DNA]</scope>
    <source>
        <strain evidence="2">NBRC 15640</strain>
    </source>
</reference>
<evidence type="ECO:0008006" key="3">
    <source>
        <dbReference type="Google" id="ProtNLM"/>
    </source>
</evidence>
<dbReference type="InterPro" id="IPR003749">
    <property type="entry name" value="ThiS/MoaD-like"/>
</dbReference>
<dbReference type="PANTHER" id="PTHR34472">
    <property type="entry name" value="SULFUR CARRIER PROTEIN THIS"/>
    <property type="match status" value="1"/>
</dbReference>
<dbReference type="AlphaFoldDB" id="A0AAV5NRI0"/>
<dbReference type="Pfam" id="PF02597">
    <property type="entry name" value="ThiS"/>
    <property type="match status" value="1"/>
</dbReference>
<dbReference type="PANTHER" id="PTHR34472:SF1">
    <property type="entry name" value="SULFUR CARRIER PROTEIN THIS"/>
    <property type="match status" value="1"/>
</dbReference>
<accession>A0AAV5NRI0</accession>
<gene>
    <name evidence="1" type="ORF">GCM10007932_19620</name>
</gene>
<evidence type="ECO:0000313" key="2">
    <source>
        <dbReference type="Proteomes" id="UP001156690"/>
    </source>
</evidence>
<dbReference type="Gene3D" id="3.10.20.30">
    <property type="match status" value="1"/>
</dbReference>
<dbReference type="CDD" id="cd00565">
    <property type="entry name" value="Ubl_ThiS"/>
    <property type="match status" value="1"/>
</dbReference>
<sequence>MSTLKITFNGEPISISDEMTLVDLLENKKIELVGIAIAVNQEVQTKTMWSDTRLKAGDDVVVFRAIAGG</sequence>
<dbReference type="InterPro" id="IPR010035">
    <property type="entry name" value="Thi_S"/>
</dbReference>
<dbReference type="InterPro" id="IPR016155">
    <property type="entry name" value="Mopterin_synth/thiamin_S_b"/>
</dbReference>
<dbReference type="InterPro" id="IPR012675">
    <property type="entry name" value="Beta-grasp_dom_sf"/>
</dbReference>
<organism evidence="1 2">
    <name type="scientific">Vibrio penaeicida</name>
    <dbReference type="NCBI Taxonomy" id="104609"/>
    <lineage>
        <taxon>Bacteria</taxon>
        <taxon>Pseudomonadati</taxon>
        <taxon>Pseudomonadota</taxon>
        <taxon>Gammaproteobacteria</taxon>
        <taxon>Vibrionales</taxon>
        <taxon>Vibrionaceae</taxon>
        <taxon>Vibrio</taxon>
    </lineage>
</organism>
<name>A0AAV5NRI0_9VIBR</name>
<dbReference type="NCBIfam" id="TIGR01683">
    <property type="entry name" value="thiS"/>
    <property type="match status" value="1"/>
</dbReference>
<dbReference type="SUPFAM" id="SSF54285">
    <property type="entry name" value="MoaD/ThiS"/>
    <property type="match status" value="1"/>
</dbReference>
<dbReference type="Proteomes" id="UP001156690">
    <property type="component" value="Unassembled WGS sequence"/>
</dbReference>